<keyword evidence="1" id="KW-1133">Transmembrane helix</keyword>
<feature type="transmembrane region" description="Helical" evidence="1">
    <location>
        <begin position="21"/>
        <end position="47"/>
    </location>
</feature>
<gene>
    <name evidence="2" type="ORF">LMF89_08320</name>
</gene>
<protein>
    <submittedName>
        <fullName evidence="2">Uncharacterized protein</fullName>
    </submittedName>
</protein>
<dbReference type="RefSeq" id="WP_229534623.1">
    <property type="nucleotide sequence ID" value="NZ_JAJHJB010000008.1"/>
</dbReference>
<accession>A0ABS8HT05</accession>
<comment type="caution">
    <text evidence="2">The sequence shown here is derived from an EMBL/GenBank/DDBJ whole genome shotgun (WGS) entry which is preliminary data.</text>
</comment>
<proteinExistence type="predicted"/>
<sequence>MSEEELLSLINSKIGIGKYTLRTLIIVAVISLIIGIVTGLAIGHVLAEGDRQALAVEKNKPPTIKETVKTVTDTKLQYVPGQTVYLPGEVKEVLVEPVANDTPGAIPAKLDGKFDIGKQQFIYMVNGKVGKFDKTDDEQFVFDKNMIDLQQTSTITMKAEIPTIDLTRHNVITVGAMFTKGKIEPAAGYTGSIGKVGAYQLAGSQSAAYVGAGFKF</sequence>
<evidence type="ECO:0000313" key="3">
    <source>
        <dbReference type="Proteomes" id="UP001165492"/>
    </source>
</evidence>
<keyword evidence="3" id="KW-1185">Reference proteome</keyword>
<dbReference type="EMBL" id="JAJHJB010000008">
    <property type="protein sequence ID" value="MCC5465368.1"/>
    <property type="molecule type" value="Genomic_DNA"/>
</dbReference>
<reference evidence="2" key="1">
    <citation type="submission" date="2021-11" db="EMBL/GenBank/DDBJ databases">
        <title>Description of a new species Pelosinus isolated from the bottom sediments of Lake Baikal.</title>
        <authorList>
            <person name="Zakharyuk A."/>
        </authorList>
    </citation>
    <scope>NUCLEOTIDE SEQUENCE</scope>
    <source>
        <strain evidence="2">Bkl1</strain>
    </source>
</reference>
<evidence type="ECO:0000256" key="1">
    <source>
        <dbReference type="SAM" id="Phobius"/>
    </source>
</evidence>
<organism evidence="2 3">
    <name type="scientific">Pelosinus baikalensis</name>
    <dbReference type="NCBI Taxonomy" id="2892015"/>
    <lineage>
        <taxon>Bacteria</taxon>
        <taxon>Bacillati</taxon>
        <taxon>Bacillota</taxon>
        <taxon>Negativicutes</taxon>
        <taxon>Selenomonadales</taxon>
        <taxon>Sporomusaceae</taxon>
        <taxon>Pelosinus</taxon>
    </lineage>
</organism>
<keyword evidence="1" id="KW-0472">Membrane</keyword>
<name>A0ABS8HT05_9FIRM</name>
<evidence type="ECO:0000313" key="2">
    <source>
        <dbReference type="EMBL" id="MCC5465368.1"/>
    </source>
</evidence>
<keyword evidence="1" id="KW-0812">Transmembrane</keyword>
<dbReference type="Proteomes" id="UP001165492">
    <property type="component" value="Unassembled WGS sequence"/>
</dbReference>